<keyword evidence="13" id="KW-0282">Flagellum</keyword>
<keyword evidence="7 10" id="KW-0283">Flagellar rotation</keyword>
<evidence type="ECO:0000313" key="14">
    <source>
        <dbReference type="Proteomes" id="UP000243413"/>
    </source>
</evidence>
<dbReference type="STRING" id="472181.SAMN05216271_2659"/>
<evidence type="ECO:0000256" key="2">
    <source>
        <dbReference type="ARBA" id="ARBA00004162"/>
    </source>
</evidence>
<dbReference type="EMBL" id="LT629763">
    <property type="protein sequence ID" value="SDS75849.1"/>
    <property type="molecule type" value="Genomic_DNA"/>
</dbReference>
<accession>A0A1H1UVG5</accession>
<reference evidence="13" key="1">
    <citation type="submission" date="2016-10" db="EMBL/GenBank/DDBJ databases">
        <authorList>
            <person name="de Groot N.N."/>
        </authorList>
    </citation>
    <scope>NUCLEOTIDE SEQUENCE [LARGE SCALE GENOMIC DNA]</scope>
    <source>
        <strain evidence="13">JCM 14963</strain>
    </source>
</reference>
<evidence type="ECO:0000256" key="7">
    <source>
        <dbReference type="ARBA" id="ARBA00022779"/>
    </source>
</evidence>
<name>A0A1H1UVG5_9GAMM</name>
<evidence type="ECO:0000256" key="1">
    <source>
        <dbReference type="ARBA" id="ARBA00002254"/>
    </source>
</evidence>
<dbReference type="Proteomes" id="UP001486808">
    <property type="component" value="Unassembled WGS sequence"/>
</dbReference>
<keyword evidence="11" id="KW-0732">Signal</keyword>
<evidence type="ECO:0000256" key="10">
    <source>
        <dbReference type="RuleBase" id="RU364125"/>
    </source>
</evidence>
<keyword evidence="5 10" id="KW-0145">Chemotaxis</keyword>
<dbReference type="GO" id="GO:0006935">
    <property type="term" value="P:chemotaxis"/>
    <property type="evidence" value="ECO:0007669"/>
    <property type="project" value="UniProtKB-KW"/>
</dbReference>
<sequence length="136" mass="14811">MLRRHLPLLFLVAALLPLSASAEEEEASPASTTAYVEMKPSFVGTIGTGPRIQYLKADVALRTEDPAAVAKIEYHDPLIRNALVTLFARQTVDDLVSLEGKEALRARALEAVQTVLTEEEGAPLVDDLLFTNLIVQ</sequence>
<keyword evidence="4" id="KW-1003">Cell membrane</keyword>
<comment type="function">
    <text evidence="1 10">Controls the rotational direction of flagella during chemotaxis.</text>
</comment>
<evidence type="ECO:0000256" key="8">
    <source>
        <dbReference type="ARBA" id="ARBA00022989"/>
    </source>
</evidence>
<dbReference type="EMBL" id="BAABWD010000003">
    <property type="protein sequence ID" value="GAA6132532.1"/>
    <property type="molecule type" value="Genomic_DNA"/>
</dbReference>
<feature type="signal peptide" evidence="11">
    <location>
        <begin position="1"/>
        <end position="22"/>
    </location>
</feature>
<dbReference type="Proteomes" id="UP000243413">
    <property type="component" value="Chromosome I"/>
</dbReference>
<dbReference type="GO" id="GO:0005886">
    <property type="term" value="C:plasma membrane"/>
    <property type="evidence" value="ECO:0007669"/>
    <property type="project" value="UniProtKB-SubCell"/>
</dbReference>
<evidence type="ECO:0000256" key="11">
    <source>
        <dbReference type="SAM" id="SignalP"/>
    </source>
</evidence>
<gene>
    <name evidence="12" type="ORF">NBRC116187_28920</name>
    <name evidence="13" type="ORF">SAMN05216271_2659</name>
</gene>
<evidence type="ECO:0000313" key="13">
    <source>
        <dbReference type="EMBL" id="SDS75849.1"/>
    </source>
</evidence>
<evidence type="ECO:0000256" key="3">
    <source>
        <dbReference type="ARBA" id="ARBA00008281"/>
    </source>
</evidence>
<dbReference type="GO" id="GO:0009425">
    <property type="term" value="C:bacterial-type flagellum basal body"/>
    <property type="evidence" value="ECO:0007669"/>
    <property type="project" value="InterPro"/>
</dbReference>
<keyword evidence="13" id="KW-0969">Cilium</keyword>
<dbReference type="PANTHER" id="PTHR35091:SF2">
    <property type="entry name" value="FLAGELLAR PROTEIN FLIL"/>
    <property type="match status" value="1"/>
</dbReference>
<evidence type="ECO:0000313" key="15">
    <source>
        <dbReference type="Proteomes" id="UP001486808"/>
    </source>
</evidence>
<evidence type="ECO:0000256" key="9">
    <source>
        <dbReference type="ARBA" id="ARBA00023136"/>
    </source>
</evidence>
<protein>
    <recommendedName>
        <fullName evidence="10">Flagellar protein FliL</fullName>
    </recommendedName>
</protein>
<evidence type="ECO:0000313" key="12">
    <source>
        <dbReference type="EMBL" id="GAA6132532.1"/>
    </source>
</evidence>
<keyword evidence="15" id="KW-1185">Reference proteome</keyword>
<organism evidence="13 14">
    <name type="scientific">Halopseudomonas sabulinigri</name>
    <dbReference type="NCBI Taxonomy" id="472181"/>
    <lineage>
        <taxon>Bacteria</taxon>
        <taxon>Pseudomonadati</taxon>
        <taxon>Pseudomonadota</taxon>
        <taxon>Gammaproteobacteria</taxon>
        <taxon>Pseudomonadales</taxon>
        <taxon>Pseudomonadaceae</taxon>
        <taxon>Halopseudomonas</taxon>
    </lineage>
</organism>
<dbReference type="RefSeq" id="WP_092287368.1">
    <property type="nucleotide sequence ID" value="NZ_BAABWD010000003.1"/>
</dbReference>
<evidence type="ECO:0000256" key="6">
    <source>
        <dbReference type="ARBA" id="ARBA00022692"/>
    </source>
</evidence>
<evidence type="ECO:0000256" key="4">
    <source>
        <dbReference type="ARBA" id="ARBA00022475"/>
    </source>
</evidence>
<proteinExistence type="inferred from homology"/>
<dbReference type="InterPro" id="IPR005503">
    <property type="entry name" value="FliL"/>
</dbReference>
<keyword evidence="8" id="KW-1133">Transmembrane helix</keyword>
<dbReference type="GO" id="GO:0071978">
    <property type="term" value="P:bacterial-type flagellum-dependent swarming motility"/>
    <property type="evidence" value="ECO:0007669"/>
    <property type="project" value="TreeGrafter"/>
</dbReference>
<dbReference type="Pfam" id="PF03748">
    <property type="entry name" value="FliL"/>
    <property type="match status" value="1"/>
</dbReference>
<dbReference type="AlphaFoldDB" id="A0A1H1UVG5"/>
<comment type="subcellular location">
    <subcellularLocation>
        <location evidence="10">Cell inner membrane</location>
    </subcellularLocation>
    <subcellularLocation>
        <location evidence="2">Cell membrane</location>
        <topology evidence="2">Single-pass membrane protein</topology>
    </subcellularLocation>
</comment>
<comment type="similarity">
    <text evidence="3 10">Belongs to the FliL family.</text>
</comment>
<dbReference type="PANTHER" id="PTHR35091">
    <property type="entry name" value="FLAGELLAR PROTEIN FLIL"/>
    <property type="match status" value="1"/>
</dbReference>
<keyword evidence="10" id="KW-0997">Cell inner membrane</keyword>
<feature type="chain" id="PRO_5009262660" description="Flagellar protein FliL" evidence="11">
    <location>
        <begin position="23"/>
        <end position="136"/>
    </location>
</feature>
<dbReference type="OrthoDB" id="7063251at2"/>
<evidence type="ECO:0000256" key="5">
    <source>
        <dbReference type="ARBA" id="ARBA00022500"/>
    </source>
</evidence>
<reference evidence="14" key="2">
    <citation type="submission" date="2016-10" db="EMBL/GenBank/DDBJ databases">
        <authorList>
            <person name="Varghese N."/>
            <person name="Submissions S."/>
        </authorList>
    </citation>
    <scope>NUCLEOTIDE SEQUENCE [LARGE SCALE GENOMIC DNA]</scope>
    <source>
        <strain evidence="14">JCM 14963</strain>
    </source>
</reference>
<keyword evidence="6" id="KW-0812">Transmembrane</keyword>
<reference evidence="12 15" key="3">
    <citation type="submission" date="2024-04" db="EMBL/GenBank/DDBJ databases">
        <title>Draft genome sequence of Halopseudomonas sabulinigri NBRC 116187.</title>
        <authorList>
            <person name="Miyakawa T."/>
            <person name="Kusuya Y."/>
            <person name="Miura T."/>
        </authorList>
    </citation>
    <scope>NUCLEOTIDE SEQUENCE [LARGE SCALE GENOMIC DNA]</scope>
    <source>
        <strain evidence="12 15">4NH20-0042</strain>
    </source>
</reference>
<keyword evidence="9 10" id="KW-0472">Membrane</keyword>
<keyword evidence="13" id="KW-0966">Cell projection</keyword>